<comment type="subunit">
    <text evidence="9">Homodimer. Interacts with EssB.</text>
</comment>
<evidence type="ECO:0000256" key="7">
    <source>
        <dbReference type="ARBA" id="ARBA00023026"/>
    </source>
</evidence>
<comment type="caution">
    <text evidence="12">The sequence shown here is derived from an EMBL/GenBank/DDBJ whole genome shotgun (WGS) entry which is preliminary data.</text>
</comment>
<evidence type="ECO:0000256" key="8">
    <source>
        <dbReference type="ARBA" id="ARBA00023136"/>
    </source>
</evidence>
<feature type="transmembrane region" description="Helical" evidence="11">
    <location>
        <begin position="1098"/>
        <end position="1118"/>
    </location>
</feature>
<keyword evidence="10" id="KW-0175">Coiled coil</keyword>
<dbReference type="PANTHER" id="PTHR43077:SF10">
    <property type="entry name" value="TRANSPORT PERMEASE PROTEIN"/>
    <property type="match status" value="1"/>
</dbReference>
<feature type="transmembrane region" description="Helical" evidence="11">
    <location>
        <begin position="1042"/>
        <end position="1064"/>
    </location>
</feature>
<feature type="transmembrane region" description="Helical" evidence="11">
    <location>
        <begin position="1015"/>
        <end position="1035"/>
    </location>
</feature>
<dbReference type="Gene3D" id="3.40.1710.10">
    <property type="entry name" value="abc type-2 transporter like domain"/>
    <property type="match status" value="1"/>
</dbReference>
<feature type="transmembrane region" description="Helical" evidence="11">
    <location>
        <begin position="987"/>
        <end position="1009"/>
    </location>
</feature>
<evidence type="ECO:0000256" key="3">
    <source>
        <dbReference type="ARBA" id="ARBA00020819"/>
    </source>
</evidence>
<dbReference type="NCBIfam" id="TIGR03929">
    <property type="entry name" value="T7_esaA_Nterm"/>
    <property type="match status" value="1"/>
</dbReference>
<keyword evidence="8 11" id="KW-0472">Membrane</keyword>
<proteinExistence type="inferred from homology"/>
<dbReference type="InterPro" id="IPR023838">
    <property type="entry name" value="T7SS_EsaA"/>
</dbReference>
<accession>A0ABC9TLU8</accession>
<organism evidence="12 13">
    <name type="scientific">Enterococcus faecalis RP2S-4</name>
    <dbReference type="NCBI Taxonomy" id="1244145"/>
    <lineage>
        <taxon>Bacteria</taxon>
        <taxon>Bacillati</taxon>
        <taxon>Bacillota</taxon>
        <taxon>Bacilli</taxon>
        <taxon>Lactobacillales</taxon>
        <taxon>Enterococcaceae</taxon>
        <taxon>Enterococcus</taxon>
    </lineage>
</organism>
<dbReference type="PANTHER" id="PTHR43077">
    <property type="entry name" value="TRANSPORT PERMEASE YVFS-RELATED"/>
    <property type="match status" value="1"/>
</dbReference>
<keyword evidence="4" id="KW-1003">Cell membrane</keyword>
<keyword evidence="7" id="KW-0843">Virulence</keyword>
<sequence>MKVKIKKGLPYVLVITLSFLLLLFFIQLGFKDDNVTRSSNDQTMKMQYALVNEDKGASFEGKRYALGSDFVTLINKDTTNRWETTTRNIATSGVENGQFDAQIIIPQDFSEKLLSLQAVNPKQVSIEYQVRDGQNELTNQAIQDKVNTILRDFNQRVIQMYFSSIVGNLVEAQQNVNQITDTQVLYQNQLEENVHQPFKEIPTNYTTVLSAASILDEDNKLFTTEQEAFVKSVQALLESNNRSLESSKETTTDVKKSVGNYSKEANEKIKKSVEQFNEQFERQKEQLASQWQVDKTDYKNQFDQLNTMTTNQFGRFYTQSEQGGSGVYAEFLAESKLFQETQRNRIEELKAEIVELHTQVEQLAALKKQIATTYYHDSEATPETATDDQIKQAIIQLITNGEEDTPKLNENYKETINNTLENVPIESLKQLIDELVKQHVLGEDQATVFYNELTVVNKYATDFGMPVGTDVHFSYLDPRPTQPEIIEIGSQRITLSLDTTTDNIVVVQGKDLGQGNVTFTLDGAKVQEIETFLNNQLKPYDYQTSITSISDVGNSFTIAKPTKISETKPESTDKNEMKLPPTMSLSVDLPLTWHLTGEQQKTSYNTVDYTWSVNGNLQENKFFACYVAMDQPLVNDIPEIMKQFQQLDTTAQQIVTLYGTPNQSLSIQEYAAMLMAPENQDKTVEELAGKKSIYWMYDNITDEEQQKMITGRLLAEYKKTGNQLYRETDEQMNQLNQVIGTEADQNTVGNPATLYGTLNLMTVPDKLLQEAEKLNTWFNEATKQVNATYATWQEAEKVGATSVIDERNPHPEENQTTPLDAETENLVKMMQTLMQTTKETSLTTADSAAKVKDVAPTIKELKASTTKVQDHAQNILTNLNSSIDESKKTTKENEEYAKTFEKVLANTRDGGADNPQVFNFLSGPIQGEGIFGETRQASLIPYYATLIVSILTFVIALTFQGFMKKRTVTVADALVEPTRAWQNIPNLFLILIALTLLASAFSLLLMLNVSTTNRFAWFSYSFLVLASSTLLLLGCVRQFKKLTLYVYGAILGLFFMLTPLLGIATKPGSLSNWLYRLSPLQNIQNGFTALVNGAQISWLSYLILIGLFVLGVALNLFVRPEEQQ</sequence>
<keyword evidence="6 11" id="KW-1133">Transmembrane helix</keyword>
<evidence type="ECO:0000256" key="10">
    <source>
        <dbReference type="SAM" id="Coils"/>
    </source>
</evidence>
<evidence type="ECO:0000256" key="11">
    <source>
        <dbReference type="SAM" id="Phobius"/>
    </source>
</evidence>
<evidence type="ECO:0000313" key="13">
    <source>
        <dbReference type="Proteomes" id="UP000015750"/>
    </source>
</evidence>
<reference evidence="12 13" key="1">
    <citation type="submission" date="2013-06" db="EMBL/GenBank/DDBJ databases">
        <authorList>
            <person name="Weinstock G."/>
            <person name="Sodergren E."/>
            <person name="Lobos E.A."/>
            <person name="Fulton L."/>
            <person name="Fulton R."/>
            <person name="Courtney L."/>
            <person name="Fronick C."/>
            <person name="O'Laughlin M."/>
            <person name="Godfrey J."/>
            <person name="Wilson R.M."/>
            <person name="Miner T."/>
            <person name="Farmer C."/>
            <person name="Delehaunty K."/>
            <person name="Cordes M."/>
            <person name="Minx P."/>
            <person name="Tomlinson C."/>
            <person name="Chen J."/>
            <person name="Wollam A."/>
            <person name="Pepin K.H."/>
            <person name="Bhonagiri V."/>
            <person name="Zhang X."/>
            <person name="Warren W."/>
            <person name="Mitreva M."/>
            <person name="Mardis E.R."/>
            <person name="Wilson R.K."/>
        </authorList>
    </citation>
    <scope>NUCLEOTIDE SEQUENCE [LARGE SCALE GENOMIC DNA]</scope>
    <source>
        <strain evidence="12 13">RP2S-4</strain>
    </source>
</reference>
<name>A0ABC9TLU8_ENTFL</name>
<evidence type="ECO:0000256" key="4">
    <source>
        <dbReference type="ARBA" id="ARBA00022475"/>
    </source>
</evidence>
<comment type="subcellular location">
    <subcellularLocation>
        <location evidence="1">Cell membrane</location>
        <topology evidence="1">Multi-pass membrane protein</topology>
    </subcellularLocation>
</comment>
<dbReference type="AlphaFoldDB" id="A0ABC9TLU8"/>
<gene>
    <name evidence="12" type="ORF">D358_00559</name>
</gene>
<dbReference type="InterPro" id="IPR051328">
    <property type="entry name" value="T7SS_ABC-Transporter"/>
</dbReference>
<evidence type="ECO:0000256" key="2">
    <source>
        <dbReference type="ARBA" id="ARBA00008338"/>
    </source>
</evidence>
<dbReference type="RefSeq" id="WP_016627032.1">
    <property type="nucleotide sequence ID" value="NZ_KE351820.1"/>
</dbReference>
<feature type="coiled-coil region" evidence="10">
    <location>
        <begin position="339"/>
        <end position="366"/>
    </location>
</feature>
<feature type="transmembrane region" description="Helical" evidence="11">
    <location>
        <begin position="940"/>
        <end position="959"/>
    </location>
</feature>
<comment type="similarity">
    <text evidence="2">Belongs to the EsaA family.</text>
</comment>
<evidence type="ECO:0000256" key="1">
    <source>
        <dbReference type="ARBA" id="ARBA00004651"/>
    </source>
</evidence>
<evidence type="ECO:0000256" key="9">
    <source>
        <dbReference type="ARBA" id="ARBA00046722"/>
    </source>
</evidence>
<dbReference type="EMBL" id="ATIR01000015">
    <property type="protein sequence ID" value="EPI10831.1"/>
    <property type="molecule type" value="Genomic_DNA"/>
</dbReference>
<dbReference type="GO" id="GO:0005886">
    <property type="term" value="C:plasma membrane"/>
    <property type="evidence" value="ECO:0007669"/>
    <property type="project" value="UniProtKB-SubCell"/>
</dbReference>
<evidence type="ECO:0000313" key="12">
    <source>
        <dbReference type="EMBL" id="EPI10831.1"/>
    </source>
</evidence>
<evidence type="ECO:0000256" key="6">
    <source>
        <dbReference type="ARBA" id="ARBA00022989"/>
    </source>
</evidence>
<protein>
    <recommendedName>
        <fullName evidence="3">Type VII secretion system accessory factor EsaA</fullName>
    </recommendedName>
</protein>
<evidence type="ECO:0000256" key="5">
    <source>
        <dbReference type="ARBA" id="ARBA00022692"/>
    </source>
</evidence>
<dbReference type="Proteomes" id="UP000015750">
    <property type="component" value="Unassembled WGS sequence"/>
</dbReference>
<keyword evidence="5 11" id="KW-0812">Transmembrane</keyword>